<dbReference type="STRING" id="742725.HMPREF9450_00896"/>
<evidence type="ECO:0000313" key="6">
    <source>
        <dbReference type="EMBL" id="EHB92692.1"/>
    </source>
</evidence>
<dbReference type="eggNOG" id="ENOG5032R2R">
    <property type="taxonomic scope" value="Bacteria"/>
</dbReference>
<dbReference type="HOGENOM" id="CLU_140840_0_0_10"/>
<evidence type="ECO:0000256" key="2">
    <source>
        <dbReference type="ARBA" id="ARBA00022692"/>
    </source>
</evidence>
<evidence type="ECO:0000256" key="5">
    <source>
        <dbReference type="SAM" id="Phobius"/>
    </source>
</evidence>
<evidence type="ECO:0000313" key="7">
    <source>
        <dbReference type="Proteomes" id="UP000006008"/>
    </source>
</evidence>
<keyword evidence="7" id="KW-1185">Reference proteome</keyword>
<dbReference type="GO" id="GO:0016020">
    <property type="term" value="C:membrane"/>
    <property type="evidence" value="ECO:0007669"/>
    <property type="project" value="UniProtKB-SubCell"/>
</dbReference>
<accession>G5H753</accession>
<evidence type="ECO:0008006" key="8">
    <source>
        <dbReference type="Google" id="ProtNLM"/>
    </source>
</evidence>
<evidence type="ECO:0000256" key="4">
    <source>
        <dbReference type="ARBA" id="ARBA00023136"/>
    </source>
</evidence>
<dbReference type="Pfam" id="PF05105">
    <property type="entry name" value="Phage_holin_4_1"/>
    <property type="match status" value="1"/>
</dbReference>
<dbReference type="InterPro" id="IPR006480">
    <property type="entry name" value="Phage_holin_4_1"/>
</dbReference>
<dbReference type="GeneID" id="92816089"/>
<dbReference type="RefSeq" id="WP_009133702.1">
    <property type="nucleotide sequence ID" value="NZ_CP102250.1"/>
</dbReference>
<gene>
    <name evidence="6" type="ORF">HMPREF9450_00896</name>
</gene>
<sequence>MEHLNLQALADNLSLFAFIYLCVFGAIVMDLWSGVRKARRRHELRMSNGYKRTVDKIARYYNMLLVVSIMDALLIVSQAHSFCSLPCLPYLTIIGALFLCFIELKSIFEKAEDKTRFAESALLAGKIIANKDDLKKLVEELGREKPEKETNDE</sequence>
<proteinExistence type="predicted"/>
<protein>
    <recommendedName>
        <fullName evidence="8">Holin</fullName>
    </recommendedName>
</protein>
<name>G5H753_9BACT</name>
<keyword evidence="3 5" id="KW-1133">Transmembrane helix</keyword>
<organism evidence="6 7">
    <name type="scientific">Alistipes indistinctus YIT 12060</name>
    <dbReference type="NCBI Taxonomy" id="742725"/>
    <lineage>
        <taxon>Bacteria</taxon>
        <taxon>Pseudomonadati</taxon>
        <taxon>Bacteroidota</taxon>
        <taxon>Bacteroidia</taxon>
        <taxon>Bacteroidales</taxon>
        <taxon>Rikenellaceae</taxon>
        <taxon>Alistipes</taxon>
    </lineage>
</organism>
<comment type="subcellular location">
    <subcellularLocation>
        <location evidence="1">Membrane</location>
        <topology evidence="1">Multi-pass membrane protein</topology>
    </subcellularLocation>
</comment>
<dbReference type="AlphaFoldDB" id="G5H753"/>
<keyword evidence="4 5" id="KW-0472">Membrane</keyword>
<dbReference type="Proteomes" id="UP000006008">
    <property type="component" value="Unassembled WGS sequence"/>
</dbReference>
<evidence type="ECO:0000256" key="1">
    <source>
        <dbReference type="ARBA" id="ARBA00004141"/>
    </source>
</evidence>
<comment type="caution">
    <text evidence="6">The sequence shown here is derived from an EMBL/GenBank/DDBJ whole genome shotgun (WGS) entry which is preliminary data.</text>
</comment>
<evidence type="ECO:0000256" key="3">
    <source>
        <dbReference type="ARBA" id="ARBA00022989"/>
    </source>
</evidence>
<dbReference type="OrthoDB" id="1148930at2"/>
<reference evidence="6 7" key="1">
    <citation type="submission" date="2011-08" db="EMBL/GenBank/DDBJ databases">
        <title>The Genome Sequence of Alistipes indistinctus YIT 12060.</title>
        <authorList>
            <consortium name="The Broad Institute Genome Sequencing Platform"/>
            <person name="Earl A."/>
            <person name="Ward D."/>
            <person name="Feldgarden M."/>
            <person name="Gevers D."/>
            <person name="Morotomi M."/>
            <person name="Young S.K."/>
            <person name="Zeng Q."/>
            <person name="Gargeya S."/>
            <person name="Fitzgerald M."/>
            <person name="Haas B."/>
            <person name="Abouelleil A."/>
            <person name="Alvarado L."/>
            <person name="Arachchi H.M."/>
            <person name="Berlin A."/>
            <person name="Brown A."/>
            <person name="Chapman S.B."/>
            <person name="Chen Z."/>
            <person name="Dunbar C."/>
            <person name="Freedman E."/>
            <person name="Gearin G."/>
            <person name="Gellesch M."/>
            <person name="Goldberg J."/>
            <person name="Griggs A."/>
            <person name="Gujja S."/>
            <person name="Heiman D."/>
            <person name="Howarth C."/>
            <person name="Larson L."/>
            <person name="Lui A."/>
            <person name="MacDonald P.J.P."/>
            <person name="Montmayeur A."/>
            <person name="Murphy C."/>
            <person name="Neiman D."/>
            <person name="Pearson M."/>
            <person name="Priest M."/>
            <person name="Roberts A."/>
            <person name="Saif S."/>
            <person name="Shea T."/>
            <person name="Shenoy N."/>
            <person name="Sisk P."/>
            <person name="Stolte C."/>
            <person name="Sykes S."/>
            <person name="Wortman J."/>
            <person name="Nusbaum C."/>
            <person name="Birren B."/>
        </authorList>
    </citation>
    <scope>NUCLEOTIDE SEQUENCE [LARGE SCALE GENOMIC DNA]</scope>
    <source>
        <strain evidence="6 7">YIT 12060</strain>
    </source>
</reference>
<keyword evidence="2 5" id="KW-0812">Transmembrane</keyword>
<feature type="transmembrane region" description="Helical" evidence="5">
    <location>
        <begin position="88"/>
        <end position="108"/>
    </location>
</feature>
<feature type="transmembrane region" description="Helical" evidence="5">
    <location>
        <begin position="15"/>
        <end position="36"/>
    </location>
</feature>
<dbReference type="PATRIC" id="fig|742725.3.peg.950"/>
<dbReference type="EMBL" id="ADLD01000009">
    <property type="protein sequence ID" value="EHB92692.1"/>
    <property type="molecule type" value="Genomic_DNA"/>
</dbReference>
<feature type="transmembrane region" description="Helical" evidence="5">
    <location>
        <begin position="57"/>
        <end position="76"/>
    </location>
</feature>